<evidence type="ECO:0000256" key="2">
    <source>
        <dbReference type="SAM" id="Phobius"/>
    </source>
</evidence>
<comment type="caution">
    <text evidence="4">The sequence shown here is derived from an EMBL/GenBank/DDBJ whole genome shotgun (WGS) entry which is preliminary data.</text>
</comment>
<dbReference type="SUPFAM" id="SSF56104">
    <property type="entry name" value="SAICAR synthase-like"/>
    <property type="match status" value="1"/>
</dbReference>
<dbReference type="AlphaFoldDB" id="A0A445FE83"/>
<evidence type="ECO:0000313" key="4">
    <source>
        <dbReference type="EMBL" id="RZB47133.1"/>
    </source>
</evidence>
<dbReference type="Gene3D" id="3.30.800.10">
    <property type="entry name" value="Phosphatidylinositol Phosphate Kinase II Beta"/>
    <property type="match status" value="1"/>
</dbReference>
<accession>A0A445FE83</accession>
<dbReference type="SMART" id="SM00330">
    <property type="entry name" value="PIPKc"/>
    <property type="match status" value="1"/>
</dbReference>
<keyword evidence="2" id="KW-1133">Transmembrane helix</keyword>
<keyword evidence="4" id="KW-0418">Kinase</keyword>
<organism evidence="4 5">
    <name type="scientific">Glycine soja</name>
    <name type="common">Wild soybean</name>
    <dbReference type="NCBI Taxonomy" id="3848"/>
    <lineage>
        <taxon>Eukaryota</taxon>
        <taxon>Viridiplantae</taxon>
        <taxon>Streptophyta</taxon>
        <taxon>Embryophyta</taxon>
        <taxon>Tracheophyta</taxon>
        <taxon>Spermatophyta</taxon>
        <taxon>Magnoliopsida</taxon>
        <taxon>eudicotyledons</taxon>
        <taxon>Gunneridae</taxon>
        <taxon>Pentapetalae</taxon>
        <taxon>rosids</taxon>
        <taxon>fabids</taxon>
        <taxon>Fabales</taxon>
        <taxon>Fabaceae</taxon>
        <taxon>Papilionoideae</taxon>
        <taxon>50 kb inversion clade</taxon>
        <taxon>NPAAA clade</taxon>
        <taxon>indigoferoid/millettioid clade</taxon>
        <taxon>Phaseoleae</taxon>
        <taxon>Glycine</taxon>
        <taxon>Glycine subgen. Soja</taxon>
    </lineage>
</organism>
<name>A0A445FE83_GLYSO</name>
<proteinExistence type="predicted"/>
<keyword evidence="5" id="KW-1185">Reference proteome</keyword>
<dbReference type="InterPro" id="IPR002498">
    <property type="entry name" value="PInositol-4-P-4/5-kinase_core"/>
</dbReference>
<feature type="domain" description="PIPK" evidence="3">
    <location>
        <begin position="51"/>
        <end position="179"/>
    </location>
</feature>
<dbReference type="PANTHER" id="PTHR23086:SF136">
    <property type="entry name" value="1-PHOSPHATIDYLINOSITOL-4-PHOSPHATE 5-KINASE"/>
    <property type="match status" value="1"/>
</dbReference>
<dbReference type="InterPro" id="IPR027484">
    <property type="entry name" value="PInositol-4-P-5-kinase_N"/>
</dbReference>
<dbReference type="GO" id="GO:0016308">
    <property type="term" value="F:1-phosphatidylinositol-4-phosphate 5-kinase activity"/>
    <property type="evidence" value="ECO:0007669"/>
    <property type="project" value="UniProtKB-EC"/>
</dbReference>
<evidence type="ECO:0000259" key="3">
    <source>
        <dbReference type="SMART" id="SM00330"/>
    </source>
</evidence>
<gene>
    <name evidence="4" type="ORF">D0Y65_050956</name>
</gene>
<evidence type="ECO:0000313" key="5">
    <source>
        <dbReference type="Proteomes" id="UP000289340"/>
    </source>
</evidence>
<dbReference type="GO" id="GO:0005886">
    <property type="term" value="C:plasma membrane"/>
    <property type="evidence" value="ECO:0007669"/>
    <property type="project" value="TreeGrafter"/>
</dbReference>
<sequence>MPNINRTILHSQLLVMLVQRFAMFSFSFFFLRCFCCRYIVAKHASIVKELRPGDFDPNEKFWTRFPSEGSKFTPQHHSVDFRWKDYCPMVFRVFRHLRELFYMLAICGSDTLREMSSPGKSGSIFYLTQDDRFIIKTVKKSKVKVSAHKDASKLLPTCFLMQELLGDGIPGRALCQTCWRSK</sequence>
<dbReference type="EMBL" id="QZWG01000019">
    <property type="protein sequence ID" value="RZB47133.1"/>
    <property type="molecule type" value="Genomic_DNA"/>
</dbReference>
<evidence type="ECO:0000256" key="1">
    <source>
        <dbReference type="ARBA" id="ARBA00012172"/>
    </source>
</evidence>
<dbReference type="Proteomes" id="UP000289340">
    <property type="component" value="Chromosome 19"/>
</dbReference>
<keyword evidence="2" id="KW-0472">Membrane</keyword>
<feature type="non-terminal residue" evidence="4">
    <location>
        <position position="182"/>
    </location>
</feature>
<feature type="transmembrane region" description="Helical" evidence="2">
    <location>
        <begin position="12"/>
        <end position="31"/>
    </location>
</feature>
<dbReference type="GO" id="GO:0046854">
    <property type="term" value="P:phosphatidylinositol phosphate biosynthetic process"/>
    <property type="evidence" value="ECO:0007669"/>
    <property type="project" value="TreeGrafter"/>
</dbReference>
<keyword evidence="2" id="KW-0812">Transmembrane</keyword>
<dbReference type="PANTHER" id="PTHR23086">
    <property type="entry name" value="PHOSPHATIDYLINOSITOL-4-PHOSPHATE 5-KINASE"/>
    <property type="match status" value="1"/>
</dbReference>
<dbReference type="EC" id="2.7.1.68" evidence="1"/>
<dbReference type="InterPro" id="IPR023610">
    <property type="entry name" value="PInositol-4/5-P-5/4-kinase"/>
</dbReference>
<protein>
    <recommendedName>
        <fullName evidence="1">1-phosphatidylinositol-4-phosphate 5-kinase</fullName>
        <ecNumber evidence="1">2.7.1.68</ecNumber>
    </recommendedName>
</protein>
<reference evidence="4 5" key="1">
    <citation type="submission" date="2018-09" db="EMBL/GenBank/DDBJ databases">
        <title>A high-quality reference genome of wild soybean provides a powerful tool to mine soybean genomes.</title>
        <authorList>
            <person name="Xie M."/>
            <person name="Chung C.Y.L."/>
            <person name="Li M.-W."/>
            <person name="Wong F.-L."/>
            <person name="Chan T.-F."/>
            <person name="Lam H.-M."/>
        </authorList>
    </citation>
    <scope>NUCLEOTIDE SEQUENCE [LARGE SCALE GENOMIC DNA]</scope>
    <source>
        <strain evidence="5">cv. W05</strain>
        <tissue evidence="4">Hypocotyl of etiolated seedlings</tissue>
    </source>
</reference>
<keyword evidence="4" id="KW-0808">Transferase</keyword>
<dbReference type="Pfam" id="PF01504">
    <property type="entry name" value="PIP5K"/>
    <property type="match status" value="1"/>
</dbReference>